<reference evidence="3" key="2">
    <citation type="journal article" date="2018" name="Plant J.">
        <title>The Sorghum bicolor reference genome: improved assembly, gene annotations, a transcriptome atlas, and signatures of genome organization.</title>
        <authorList>
            <person name="McCormick R.F."/>
            <person name="Truong S.K."/>
            <person name="Sreedasyam A."/>
            <person name="Jenkins J."/>
            <person name="Shu S."/>
            <person name="Sims D."/>
            <person name="Kennedy M."/>
            <person name="Amirebrahimi M."/>
            <person name="Weers B.D."/>
            <person name="McKinley B."/>
            <person name="Mattison A."/>
            <person name="Morishige D.T."/>
            <person name="Grimwood J."/>
            <person name="Schmutz J."/>
            <person name="Mullet J.E."/>
        </authorList>
    </citation>
    <scope>NUCLEOTIDE SEQUENCE [LARGE SCALE GENOMIC DNA]</scope>
    <source>
        <strain evidence="3">cv. BTx623</strain>
    </source>
</reference>
<dbReference type="Gramene" id="OQU84539">
    <property type="protein sequence ID" value="OQU84539"/>
    <property type="gene ID" value="SORBI_3004G073166"/>
</dbReference>
<dbReference type="AlphaFoldDB" id="A0A1Z5RLT1"/>
<gene>
    <name evidence="2" type="ORF">SORBI_3004G073166</name>
</gene>
<organism evidence="2 3">
    <name type="scientific">Sorghum bicolor</name>
    <name type="common">Sorghum</name>
    <name type="synonym">Sorghum vulgare</name>
    <dbReference type="NCBI Taxonomy" id="4558"/>
    <lineage>
        <taxon>Eukaryota</taxon>
        <taxon>Viridiplantae</taxon>
        <taxon>Streptophyta</taxon>
        <taxon>Embryophyta</taxon>
        <taxon>Tracheophyta</taxon>
        <taxon>Spermatophyta</taxon>
        <taxon>Magnoliopsida</taxon>
        <taxon>Liliopsida</taxon>
        <taxon>Poales</taxon>
        <taxon>Poaceae</taxon>
        <taxon>PACMAD clade</taxon>
        <taxon>Panicoideae</taxon>
        <taxon>Andropogonodae</taxon>
        <taxon>Andropogoneae</taxon>
        <taxon>Sorghinae</taxon>
        <taxon>Sorghum</taxon>
    </lineage>
</organism>
<feature type="compositionally biased region" description="Acidic residues" evidence="1">
    <location>
        <begin position="170"/>
        <end position="187"/>
    </location>
</feature>
<reference evidence="2 3" key="1">
    <citation type="journal article" date="2009" name="Nature">
        <title>The Sorghum bicolor genome and the diversification of grasses.</title>
        <authorList>
            <person name="Paterson A.H."/>
            <person name="Bowers J.E."/>
            <person name="Bruggmann R."/>
            <person name="Dubchak I."/>
            <person name="Grimwood J."/>
            <person name="Gundlach H."/>
            <person name="Haberer G."/>
            <person name="Hellsten U."/>
            <person name="Mitros T."/>
            <person name="Poliakov A."/>
            <person name="Schmutz J."/>
            <person name="Spannagl M."/>
            <person name="Tang H."/>
            <person name="Wang X."/>
            <person name="Wicker T."/>
            <person name="Bharti A.K."/>
            <person name="Chapman J."/>
            <person name="Feltus F.A."/>
            <person name="Gowik U."/>
            <person name="Grigoriev I.V."/>
            <person name="Lyons E."/>
            <person name="Maher C.A."/>
            <person name="Martis M."/>
            <person name="Narechania A."/>
            <person name="Otillar R.P."/>
            <person name="Penning B.W."/>
            <person name="Salamov A.A."/>
            <person name="Wang Y."/>
            <person name="Zhang L."/>
            <person name="Carpita N.C."/>
            <person name="Freeling M."/>
            <person name="Gingle A.R."/>
            <person name="Hash C.T."/>
            <person name="Keller B."/>
            <person name="Klein P."/>
            <person name="Kresovich S."/>
            <person name="McCann M.C."/>
            <person name="Ming R."/>
            <person name="Peterson D.G."/>
            <person name="Mehboob-ur-Rahman"/>
            <person name="Ware D."/>
            <person name="Westhoff P."/>
            <person name="Mayer K.F."/>
            <person name="Messing J."/>
            <person name="Rokhsar D.S."/>
        </authorList>
    </citation>
    <scope>NUCLEOTIDE SEQUENCE [LARGE SCALE GENOMIC DNA]</scope>
    <source>
        <strain evidence="3">cv. BTx623</strain>
    </source>
</reference>
<dbReference type="EMBL" id="CM000763">
    <property type="protein sequence ID" value="OQU84539.1"/>
    <property type="molecule type" value="Genomic_DNA"/>
</dbReference>
<keyword evidence="3" id="KW-1185">Reference proteome</keyword>
<evidence type="ECO:0000256" key="1">
    <source>
        <dbReference type="SAM" id="MobiDB-lite"/>
    </source>
</evidence>
<feature type="compositionally biased region" description="Gly residues" evidence="1">
    <location>
        <begin position="132"/>
        <end position="142"/>
    </location>
</feature>
<name>A0A1Z5RLT1_SORBI</name>
<evidence type="ECO:0000313" key="3">
    <source>
        <dbReference type="Proteomes" id="UP000000768"/>
    </source>
</evidence>
<sequence>MDPAELAVGDLHVVVGCGFGSGFDGGDVGREGDEGHARLVGEGVAVEEPLGGGGGGVDPPELAVVGDDVAEGPGAVRARVVDVLGDPAASPGREAVQRAPVVADRAPEADDHEAGAVRRGDDAERRPSEAGGRVGDAVGRGRGGVEDEAADVRCGAGTGRGRVRRRREGEEEAGGEVGGDDAGEPDDAAGGAPRARGGDAGGDGEEAEARRVDEVEGEVAVPGVDGDARHGAEDDPRIRFIGGRRRRHGCLLGGGHWLV</sequence>
<feature type="region of interest" description="Disordered" evidence="1">
    <location>
        <begin position="86"/>
        <end position="235"/>
    </location>
</feature>
<feature type="compositionally biased region" description="Basic and acidic residues" evidence="1">
    <location>
        <begin position="226"/>
        <end position="235"/>
    </location>
</feature>
<protein>
    <submittedName>
        <fullName evidence="2">Uncharacterized protein</fullName>
    </submittedName>
</protein>
<dbReference type="InParanoid" id="A0A1Z5RLT1"/>
<accession>A0A1Z5RLT1</accession>
<proteinExistence type="predicted"/>
<dbReference type="FunCoup" id="A0A1Z5RLT1">
    <property type="interactions" value="112"/>
</dbReference>
<feature type="compositionally biased region" description="Basic and acidic residues" evidence="1">
    <location>
        <begin position="105"/>
        <end position="128"/>
    </location>
</feature>
<dbReference type="Proteomes" id="UP000000768">
    <property type="component" value="Chromosome 4"/>
</dbReference>
<evidence type="ECO:0000313" key="2">
    <source>
        <dbReference type="EMBL" id="OQU84539.1"/>
    </source>
</evidence>